<comment type="caution">
    <text evidence="1">The sequence shown here is derived from an EMBL/GenBank/DDBJ whole genome shotgun (WGS) entry which is preliminary data.</text>
</comment>
<name>A0A3E0AIH1_9CHLR</name>
<organism evidence="1 2">
    <name type="scientific">Pelolinea submarina</name>
    <dbReference type="NCBI Taxonomy" id="913107"/>
    <lineage>
        <taxon>Bacteria</taxon>
        <taxon>Bacillati</taxon>
        <taxon>Chloroflexota</taxon>
        <taxon>Anaerolineae</taxon>
        <taxon>Anaerolineales</taxon>
        <taxon>Anaerolineaceae</taxon>
        <taxon>Pelolinea</taxon>
    </lineage>
</organism>
<dbReference type="EMBL" id="QUMS01000001">
    <property type="protein sequence ID" value="REG11415.1"/>
    <property type="molecule type" value="Genomic_DNA"/>
</dbReference>
<dbReference type="CDD" id="cd15489">
    <property type="entry name" value="PHD_SF"/>
    <property type="match status" value="1"/>
</dbReference>
<sequence>MKISETTKFKVLWSGNYKNGNWTSILTWSKNKDEGNGFQIFRKYDYPILCYGDGDFLAETQDHYLIDQNNIRTGAPTYYALFIKNGGKIHKKFSSVYAGIRRDDVFDINASKDTDGTINLYWKTKANLADCVVRRGFNVAPKSCFGGEFVEIIDPNCHAVDKIIDDHKKIYYSFWAVFKDPVHQKRQFSQGVSIEILVGNLPTLPVTRISQIILRCPYCKEPFGFNEKIITCNNCGIGYHIDCWEKSNRCIRLYCECRLGTEEKYI</sequence>
<dbReference type="AlphaFoldDB" id="A0A3E0AIH1"/>
<dbReference type="Pfam" id="PF14446">
    <property type="entry name" value="Prok-RING_1"/>
    <property type="match status" value="1"/>
</dbReference>
<reference evidence="1 2" key="1">
    <citation type="submission" date="2018-08" db="EMBL/GenBank/DDBJ databases">
        <title>Genomic Encyclopedia of Type Strains, Phase IV (KMG-IV): sequencing the most valuable type-strain genomes for metagenomic binning, comparative biology and taxonomic classification.</title>
        <authorList>
            <person name="Goeker M."/>
        </authorList>
    </citation>
    <scope>NUCLEOTIDE SEQUENCE [LARGE SCALE GENOMIC DNA]</scope>
    <source>
        <strain evidence="1 2">DSM 23923</strain>
    </source>
</reference>
<accession>A0A3E0AIH1</accession>
<dbReference type="InterPro" id="IPR011011">
    <property type="entry name" value="Znf_FYVE_PHD"/>
</dbReference>
<gene>
    <name evidence="1" type="ORF">DFR64_1296</name>
</gene>
<proteinExistence type="predicted"/>
<keyword evidence="2" id="KW-1185">Reference proteome</keyword>
<evidence type="ECO:0000313" key="1">
    <source>
        <dbReference type="EMBL" id="REG11415.1"/>
    </source>
</evidence>
<evidence type="ECO:0000313" key="2">
    <source>
        <dbReference type="Proteomes" id="UP000256388"/>
    </source>
</evidence>
<dbReference type="SUPFAM" id="SSF57903">
    <property type="entry name" value="FYVE/PHD zinc finger"/>
    <property type="match status" value="1"/>
</dbReference>
<protein>
    <submittedName>
        <fullName evidence="1">RING finger family protein</fullName>
    </submittedName>
</protein>
<dbReference type="InterPro" id="IPR039522">
    <property type="entry name" value="RING_finger_1_prok"/>
</dbReference>
<dbReference type="Proteomes" id="UP000256388">
    <property type="component" value="Unassembled WGS sequence"/>
</dbReference>